<gene>
    <name evidence="6" type="ordered locus">Dret_2307</name>
</gene>
<dbReference type="PROSITE" id="PS00070">
    <property type="entry name" value="ALDEHYDE_DEHYDR_CYS"/>
    <property type="match status" value="1"/>
</dbReference>
<sequence>MNIDEEILSRTSCLIGDEMVFSDSGEMIQVDNPATMGIIGHVPNCGKEETDRAISIAADVFPAWRSRTALERANIMLSWYNLIMENQEGLARLMTLEQGKPLKEARGEIAFGASFIRWFAEEARRVYGEIVPPPAVNKRIHITKEPVGVVGIITPWNFPMSMIARKVGPAMAVGCPSVIKPASQTPFSALAMARLAQEAGVPAGVINVITGDSRAIGGQLTGNPIVRKVSFTGSTRVGKVLLQQCAGSVKKVSMELGGNAPFIVFGDADIDKAIEGAMLSKYRNSGQTCVCTNRFYVQSNIYDRFLTKFRQAVSSLKVGDGLEEGVSQGPLIDSNAIKHVSEQIEDGLSKGARLVIGGKRHSLGRNYFEPTILANVTQDMNVAHEETFGPLAPVFEFETEKEVISLANDTEYGLAAYIYTSDINRSFRVSEALEYGLIGVNDGHVSTCEAPFGGIKESGLGREGSRHGIDDYTEIKYTSFNIDM</sequence>
<comment type="similarity">
    <text evidence="1 4">Belongs to the aldehyde dehydrogenase family.</text>
</comment>
<dbReference type="PANTHER" id="PTHR43353:SF5">
    <property type="entry name" value="SUCCINATE-SEMIALDEHYDE DEHYDROGENASE, MITOCHONDRIAL"/>
    <property type="match status" value="1"/>
</dbReference>
<evidence type="ECO:0000256" key="1">
    <source>
        <dbReference type="ARBA" id="ARBA00009986"/>
    </source>
</evidence>
<name>C8X594_DESRD</name>
<organism evidence="6 7">
    <name type="scientific">Desulfohalobium retbaense (strain ATCC 49708 / DSM 5692 / JCM 16813 / HR100)</name>
    <dbReference type="NCBI Taxonomy" id="485915"/>
    <lineage>
        <taxon>Bacteria</taxon>
        <taxon>Pseudomonadati</taxon>
        <taxon>Thermodesulfobacteriota</taxon>
        <taxon>Desulfovibrionia</taxon>
        <taxon>Desulfovibrionales</taxon>
        <taxon>Desulfohalobiaceae</taxon>
        <taxon>Desulfohalobium</taxon>
    </lineage>
</organism>
<dbReference type="EMBL" id="CP001734">
    <property type="protein sequence ID" value="ACV69591.1"/>
    <property type="molecule type" value="Genomic_DNA"/>
</dbReference>
<accession>C8X594</accession>
<dbReference type="OrthoDB" id="9762913at2"/>
<dbReference type="InterPro" id="IPR016163">
    <property type="entry name" value="Ald_DH_C"/>
</dbReference>
<dbReference type="InterPro" id="IPR010102">
    <property type="entry name" value="Succ_semiAld_DH"/>
</dbReference>
<keyword evidence="2 4" id="KW-0560">Oxidoreductase</keyword>
<evidence type="ECO:0000256" key="2">
    <source>
        <dbReference type="ARBA" id="ARBA00023002"/>
    </source>
</evidence>
<dbReference type="GO" id="GO:0009450">
    <property type="term" value="P:gamma-aminobutyric acid catabolic process"/>
    <property type="evidence" value="ECO:0007669"/>
    <property type="project" value="InterPro"/>
</dbReference>
<dbReference type="AlphaFoldDB" id="C8X594"/>
<dbReference type="InterPro" id="IPR016160">
    <property type="entry name" value="Ald_DH_CS_CYS"/>
</dbReference>
<dbReference type="GO" id="GO:0005829">
    <property type="term" value="C:cytosol"/>
    <property type="evidence" value="ECO:0007669"/>
    <property type="project" value="TreeGrafter"/>
</dbReference>
<dbReference type="CDD" id="cd07103">
    <property type="entry name" value="ALDH_F5_SSADH_GabD"/>
    <property type="match status" value="1"/>
</dbReference>
<dbReference type="HOGENOM" id="CLU_005391_5_1_7"/>
<dbReference type="GO" id="GO:0004777">
    <property type="term" value="F:succinate-semialdehyde dehydrogenase (NAD+) activity"/>
    <property type="evidence" value="ECO:0007669"/>
    <property type="project" value="TreeGrafter"/>
</dbReference>
<dbReference type="PANTHER" id="PTHR43353">
    <property type="entry name" value="SUCCINATE-SEMIALDEHYDE DEHYDROGENASE, MITOCHONDRIAL"/>
    <property type="match status" value="1"/>
</dbReference>
<feature type="active site" evidence="3">
    <location>
        <position position="255"/>
    </location>
</feature>
<dbReference type="FunFam" id="3.40.605.10:FF:000005">
    <property type="entry name" value="Succinate-semialdehyde dehydrogenase I"/>
    <property type="match status" value="1"/>
</dbReference>
<evidence type="ECO:0000313" key="7">
    <source>
        <dbReference type="Proteomes" id="UP000001052"/>
    </source>
</evidence>
<evidence type="ECO:0000313" key="6">
    <source>
        <dbReference type="EMBL" id="ACV69591.1"/>
    </source>
</evidence>
<dbReference type="Gene3D" id="3.40.309.10">
    <property type="entry name" value="Aldehyde Dehydrogenase, Chain A, domain 2"/>
    <property type="match status" value="1"/>
</dbReference>
<dbReference type="KEGG" id="drt:Dret_2307"/>
<dbReference type="STRING" id="485915.Dret_2307"/>
<dbReference type="InterPro" id="IPR016161">
    <property type="entry name" value="Ald_DH/histidinol_DH"/>
</dbReference>
<dbReference type="InterPro" id="IPR050740">
    <property type="entry name" value="Aldehyde_DH_Superfamily"/>
</dbReference>
<reference evidence="6 7" key="2">
    <citation type="journal article" date="2010" name="Stand. Genomic Sci.">
        <title>Complete genome sequence of Desulfohalobium retbaense type strain (HR(100)).</title>
        <authorList>
            <person name="Spring S."/>
            <person name="Nolan M."/>
            <person name="Lapidus A."/>
            <person name="Glavina Del Rio T."/>
            <person name="Copeland A."/>
            <person name="Tice H."/>
            <person name="Cheng J.F."/>
            <person name="Lucas S."/>
            <person name="Land M."/>
            <person name="Chen F."/>
            <person name="Bruce D."/>
            <person name="Goodwin L."/>
            <person name="Pitluck S."/>
            <person name="Ivanova N."/>
            <person name="Mavromatis K."/>
            <person name="Mikhailova N."/>
            <person name="Pati A."/>
            <person name="Chen A."/>
            <person name="Palaniappan K."/>
            <person name="Hauser L."/>
            <person name="Chang Y.J."/>
            <person name="Jeffries C.D."/>
            <person name="Munk C."/>
            <person name="Kiss H."/>
            <person name="Chain P."/>
            <person name="Han C."/>
            <person name="Brettin T."/>
            <person name="Detter J.C."/>
            <person name="Schuler E."/>
            <person name="Goker M."/>
            <person name="Rohde M."/>
            <person name="Bristow J."/>
            <person name="Eisen J.A."/>
            <person name="Markowitz V."/>
            <person name="Hugenholtz P."/>
            <person name="Kyrpides N.C."/>
            <person name="Klenk H.P."/>
        </authorList>
    </citation>
    <scope>NUCLEOTIDE SEQUENCE [LARGE SCALE GENOMIC DNA]</scope>
    <source>
        <strain evidence="6 7">DSM 5692</strain>
    </source>
</reference>
<dbReference type="NCBIfam" id="TIGR01780">
    <property type="entry name" value="SSADH"/>
    <property type="match status" value="1"/>
</dbReference>
<dbReference type="FunFam" id="3.40.309.10:FF:000004">
    <property type="entry name" value="Succinate-semialdehyde dehydrogenase I"/>
    <property type="match status" value="1"/>
</dbReference>
<dbReference type="SUPFAM" id="SSF53720">
    <property type="entry name" value="ALDH-like"/>
    <property type="match status" value="1"/>
</dbReference>
<evidence type="ECO:0000259" key="5">
    <source>
        <dbReference type="Pfam" id="PF00171"/>
    </source>
</evidence>
<dbReference type="Gene3D" id="3.40.605.10">
    <property type="entry name" value="Aldehyde Dehydrogenase, Chain A, domain 1"/>
    <property type="match status" value="1"/>
</dbReference>
<dbReference type="RefSeq" id="WP_015752730.1">
    <property type="nucleotide sequence ID" value="NC_013223.1"/>
</dbReference>
<dbReference type="Proteomes" id="UP000001052">
    <property type="component" value="Chromosome"/>
</dbReference>
<dbReference type="eggNOG" id="COG1012">
    <property type="taxonomic scope" value="Bacteria"/>
</dbReference>
<reference evidence="7" key="1">
    <citation type="submission" date="2009-09" db="EMBL/GenBank/DDBJ databases">
        <title>The complete chromosome of Desulfohalobium retbaense DSM 5692.</title>
        <authorList>
            <consortium name="US DOE Joint Genome Institute (JGI-PGF)"/>
            <person name="Lucas S."/>
            <person name="Copeland A."/>
            <person name="Lapidus A."/>
            <person name="Glavina del Rio T."/>
            <person name="Dalin E."/>
            <person name="Tice H."/>
            <person name="Bruce D."/>
            <person name="Goodwin L."/>
            <person name="Pitluck S."/>
            <person name="Kyrpides N."/>
            <person name="Mavromatis K."/>
            <person name="Ivanova N."/>
            <person name="Mikhailova N."/>
            <person name="Munk A.C."/>
            <person name="Brettin T."/>
            <person name="Detter J.C."/>
            <person name="Han C."/>
            <person name="Tapia R."/>
            <person name="Larimer F."/>
            <person name="Land M."/>
            <person name="Hauser L."/>
            <person name="Markowitz V."/>
            <person name="Cheng J.-F."/>
            <person name="Hugenholtz P."/>
            <person name="Woyke T."/>
            <person name="Wu D."/>
            <person name="Spring S."/>
            <person name="Klenk H.-P."/>
            <person name="Eisen J.A."/>
        </authorList>
    </citation>
    <scope>NUCLEOTIDE SEQUENCE [LARGE SCALE GENOMIC DNA]</scope>
    <source>
        <strain evidence="7">DSM 5692</strain>
    </source>
</reference>
<keyword evidence="7" id="KW-1185">Reference proteome</keyword>
<dbReference type="InterPro" id="IPR015590">
    <property type="entry name" value="Aldehyde_DH_dom"/>
</dbReference>
<dbReference type="InterPro" id="IPR029510">
    <property type="entry name" value="Ald_DH_CS_GLU"/>
</dbReference>
<proteinExistence type="inferred from homology"/>
<feature type="domain" description="Aldehyde dehydrogenase" evidence="5">
    <location>
        <begin position="23"/>
        <end position="477"/>
    </location>
</feature>
<protein>
    <submittedName>
        <fullName evidence="6">Succinic semialdehyde dehydrogenase</fullName>
    </submittedName>
</protein>
<evidence type="ECO:0000256" key="3">
    <source>
        <dbReference type="PROSITE-ProRule" id="PRU10007"/>
    </source>
</evidence>
<evidence type="ECO:0000256" key="4">
    <source>
        <dbReference type="RuleBase" id="RU003345"/>
    </source>
</evidence>
<dbReference type="Pfam" id="PF00171">
    <property type="entry name" value="Aldedh"/>
    <property type="match status" value="1"/>
</dbReference>
<dbReference type="InterPro" id="IPR016162">
    <property type="entry name" value="Ald_DH_N"/>
</dbReference>
<dbReference type="PROSITE" id="PS00687">
    <property type="entry name" value="ALDEHYDE_DEHYDR_GLU"/>
    <property type="match status" value="1"/>
</dbReference>